<keyword evidence="24" id="KW-1185">Reference proteome</keyword>
<dbReference type="Pfam" id="PF01657">
    <property type="entry name" value="Stress-antifung"/>
    <property type="match status" value="2"/>
</dbReference>
<dbReference type="EnsemblPlants" id="Zm00001eb106390_T001">
    <property type="protein sequence ID" value="Zm00001eb106390_P001"/>
    <property type="gene ID" value="Zm00001eb106390"/>
</dbReference>
<dbReference type="GO" id="GO:0007165">
    <property type="term" value="P:signal transduction"/>
    <property type="evidence" value="ECO:0000318"/>
    <property type="project" value="GO_Central"/>
</dbReference>
<dbReference type="AlphaFoldDB" id="A0A1D6EXK5"/>
<dbReference type="InterPro" id="IPR038408">
    <property type="entry name" value="GNK2_sf"/>
</dbReference>
<evidence type="ECO:0000256" key="17">
    <source>
        <dbReference type="SAM" id="MobiDB-lite"/>
    </source>
</evidence>
<dbReference type="Gene3D" id="1.10.510.10">
    <property type="entry name" value="Transferase(Phosphotransferase) domain 1"/>
    <property type="match status" value="1"/>
</dbReference>
<reference evidence="22 24" key="1">
    <citation type="submission" date="2015-12" db="EMBL/GenBank/DDBJ databases">
        <title>Update maize B73 reference genome by single molecule sequencing technologies.</title>
        <authorList>
            <consortium name="Maize Genome Sequencing Project"/>
            <person name="Ware D."/>
        </authorList>
    </citation>
    <scope>NUCLEOTIDE SEQUENCE [LARGE SCALE GENOMIC DNA]</scope>
    <source>
        <strain evidence="24">cv. B73</strain>
        <tissue evidence="22">Seedling</tissue>
    </source>
</reference>
<evidence type="ECO:0000313" key="24">
    <source>
        <dbReference type="Proteomes" id="UP000007305"/>
    </source>
</evidence>
<keyword evidence="9" id="KW-0611">Plant defense</keyword>
<comment type="subcellular location">
    <subcellularLocation>
        <location evidence="1">Membrane</location>
        <topology evidence="1">Single-pass membrane protein</topology>
    </subcellularLocation>
</comment>
<dbReference type="FunFam" id="3.30.430.20:FF:000004">
    <property type="entry name" value="Receptor-like serine-threonine protein kinase"/>
    <property type="match status" value="1"/>
</dbReference>
<keyword evidence="13" id="KW-1015">Disulfide bond</keyword>
<accession>A0A1D6EXK5</accession>
<keyword evidence="11 18" id="KW-1133">Transmembrane helix</keyword>
<feature type="chain" id="PRO_5010803854" evidence="19">
    <location>
        <begin position="25"/>
        <end position="657"/>
    </location>
</feature>
<evidence type="ECO:0000256" key="12">
    <source>
        <dbReference type="ARBA" id="ARBA00023136"/>
    </source>
</evidence>
<evidence type="ECO:0000256" key="2">
    <source>
        <dbReference type="ARBA" id="ARBA00022527"/>
    </source>
</evidence>
<feature type="domain" description="Gnk2-homologous" evidence="21">
    <location>
        <begin position="136"/>
        <end position="242"/>
    </location>
</feature>
<gene>
    <name evidence="23" type="primary">LOC103647731</name>
    <name evidence="22" type="ORF">ZEAMMB73_Zm00001d006536</name>
</gene>
<evidence type="ECO:0000256" key="14">
    <source>
        <dbReference type="ARBA" id="ARBA00023170"/>
    </source>
</evidence>
<evidence type="ECO:0000256" key="3">
    <source>
        <dbReference type="ARBA" id="ARBA00022679"/>
    </source>
</evidence>
<reference evidence="23" key="3">
    <citation type="submission" date="2021-05" db="UniProtKB">
        <authorList>
            <consortium name="EnsemblPlants"/>
        </authorList>
    </citation>
    <scope>IDENTIFICATION</scope>
    <source>
        <strain evidence="23">cv. B73</strain>
    </source>
</reference>
<evidence type="ECO:0000256" key="9">
    <source>
        <dbReference type="ARBA" id="ARBA00022821"/>
    </source>
</evidence>
<keyword evidence="14 22" id="KW-0675">Receptor</keyword>
<keyword evidence="25" id="KW-1267">Proteomics identification</keyword>
<keyword evidence="8 22" id="KW-0418">Kinase</keyword>
<dbReference type="GO" id="GO:0005886">
    <property type="term" value="C:plasma membrane"/>
    <property type="evidence" value="ECO:0000318"/>
    <property type="project" value="GO_Central"/>
</dbReference>
<dbReference type="KEGG" id="zma:103647731"/>
<dbReference type="GO" id="GO:0004674">
    <property type="term" value="F:protein serine/threonine kinase activity"/>
    <property type="evidence" value="ECO:0000318"/>
    <property type="project" value="GO_Central"/>
</dbReference>
<dbReference type="PROSITE" id="PS50011">
    <property type="entry name" value="PROTEIN_KINASE_DOM"/>
    <property type="match status" value="1"/>
</dbReference>
<feature type="domain" description="Gnk2-homologous" evidence="21">
    <location>
        <begin position="24"/>
        <end position="128"/>
    </location>
</feature>
<evidence type="ECO:0000256" key="15">
    <source>
        <dbReference type="ARBA" id="ARBA00023180"/>
    </source>
</evidence>
<evidence type="ECO:0000259" key="20">
    <source>
        <dbReference type="PROSITE" id="PS50011"/>
    </source>
</evidence>
<evidence type="ECO:0000256" key="5">
    <source>
        <dbReference type="ARBA" id="ARBA00022729"/>
    </source>
</evidence>
<dbReference type="EMBL" id="CM007648">
    <property type="protein sequence ID" value="ONM24185.1"/>
    <property type="molecule type" value="Genomic_DNA"/>
</dbReference>
<dbReference type="OMA" id="FEYYQES"/>
<evidence type="ECO:0000256" key="19">
    <source>
        <dbReference type="SAM" id="SignalP"/>
    </source>
</evidence>
<proteinExistence type="evidence at protein level"/>
<evidence type="ECO:0000256" key="10">
    <source>
        <dbReference type="ARBA" id="ARBA00022840"/>
    </source>
</evidence>
<evidence type="ECO:0000256" key="13">
    <source>
        <dbReference type="ARBA" id="ARBA00023157"/>
    </source>
</evidence>
<dbReference type="Gene3D" id="3.30.200.20">
    <property type="entry name" value="Phosphorylase Kinase, domain 1"/>
    <property type="match status" value="1"/>
</dbReference>
<dbReference type="Gramene" id="Zm00001eb106390_T001">
    <property type="protein sequence ID" value="Zm00001eb106390_P001"/>
    <property type="gene ID" value="Zm00001eb106390"/>
</dbReference>
<evidence type="ECO:0000256" key="6">
    <source>
        <dbReference type="ARBA" id="ARBA00022737"/>
    </source>
</evidence>
<dbReference type="GO" id="GO:0006955">
    <property type="term" value="P:immune response"/>
    <property type="evidence" value="ECO:0000318"/>
    <property type="project" value="GO_Central"/>
</dbReference>
<dbReference type="FunFam" id="3.30.430.20:FF:000006">
    <property type="entry name" value="Receptor-like serine-threonine protein kinase"/>
    <property type="match status" value="1"/>
</dbReference>
<dbReference type="PROSITE" id="PS51473">
    <property type="entry name" value="GNK2"/>
    <property type="match status" value="2"/>
</dbReference>
<dbReference type="eggNOG" id="ENOG502QWDY">
    <property type="taxonomic scope" value="Eukaryota"/>
</dbReference>
<evidence type="ECO:0000313" key="23">
    <source>
        <dbReference type="EnsemblPlants" id="Zm00001eb106390_P001"/>
    </source>
</evidence>
<dbReference type="GO" id="GO:0042742">
    <property type="term" value="P:defense response to bacterium"/>
    <property type="evidence" value="ECO:0007669"/>
    <property type="project" value="UniProtKB-ARBA"/>
</dbReference>
<name>A0A1D6EXK5_MAIZE</name>
<evidence type="ECO:0000313" key="22">
    <source>
        <dbReference type="EMBL" id="ONM24185.1"/>
    </source>
</evidence>
<feature type="compositionally biased region" description="Pro residues" evidence="17">
    <location>
        <begin position="254"/>
        <end position="265"/>
    </location>
</feature>
<dbReference type="InterPro" id="IPR011009">
    <property type="entry name" value="Kinase-like_dom_sf"/>
</dbReference>
<protein>
    <submittedName>
        <fullName evidence="22">Cysteine-rich receptor-like protein kinase 10</fullName>
    </submittedName>
</protein>
<dbReference type="ExpressionAtlas" id="A0A1D6EXK5">
    <property type="expression patterns" value="baseline and differential"/>
</dbReference>
<feature type="binding site" evidence="16">
    <location>
        <position position="386"/>
    </location>
    <ligand>
        <name>ATP</name>
        <dbReference type="ChEBI" id="CHEBI:30616"/>
    </ligand>
</feature>
<dbReference type="Pfam" id="PF07714">
    <property type="entry name" value="PK_Tyr_Ser-Thr"/>
    <property type="match status" value="1"/>
</dbReference>
<dbReference type="CDD" id="cd23509">
    <property type="entry name" value="Gnk2-like"/>
    <property type="match status" value="2"/>
</dbReference>
<organism evidence="22">
    <name type="scientific">Zea mays</name>
    <name type="common">Maize</name>
    <dbReference type="NCBI Taxonomy" id="4577"/>
    <lineage>
        <taxon>Eukaryota</taxon>
        <taxon>Viridiplantae</taxon>
        <taxon>Streptophyta</taxon>
        <taxon>Embryophyta</taxon>
        <taxon>Tracheophyta</taxon>
        <taxon>Spermatophyta</taxon>
        <taxon>Magnoliopsida</taxon>
        <taxon>Liliopsida</taxon>
        <taxon>Poales</taxon>
        <taxon>Poaceae</taxon>
        <taxon>PACMAD clade</taxon>
        <taxon>Panicoideae</taxon>
        <taxon>Andropogonodae</taxon>
        <taxon>Andropogoneae</taxon>
        <taxon>Tripsacinae</taxon>
        <taxon>Zea</taxon>
    </lineage>
</organism>
<dbReference type="OrthoDB" id="4062651at2759"/>
<evidence type="ECO:0000256" key="11">
    <source>
        <dbReference type="ARBA" id="ARBA00022989"/>
    </source>
</evidence>
<dbReference type="STRING" id="4577.A0A1D6EXK5"/>
<dbReference type="SUPFAM" id="SSF56112">
    <property type="entry name" value="Protein kinase-like (PK-like)"/>
    <property type="match status" value="1"/>
</dbReference>
<dbReference type="InterPro" id="IPR052059">
    <property type="entry name" value="CR_Ser/Thr_kinase"/>
</dbReference>
<dbReference type="CDD" id="cd14066">
    <property type="entry name" value="STKc_IRAK"/>
    <property type="match status" value="1"/>
</dbReference>
<feature type="domain" description="Protein kinase" evidence="20">
    <location>
        <begin position="358"/>
        <end position="638"/>
    </location>
</feature>
<dbReference type="InterPro" id="IPR002902">
    <property type="entry name" value="GNK2"/>
</dbReference>
<feature type="region of interest" description="Disordered" evidence="17">
    <location>
        <begin position="254"/>
        <end position="282"/>
    </location>
</feature>
<dbReference type="Gene3D" id="3.30.430.20">
    <property type="entry name" value="Gnk2 domain, C-X8-C-X2-C motif"/>
    <property type="match status" value="2"/>
</dbReference>
<sequence>MANHLVPCAAIVAAVVLLMPCATGYPWPFCHDSDNFKANSSYQAHLDFVAATLPMNASASPDLFATAVVGTVPEQLWAVGLCRGDVNATACFNCLTQAFRDLQNDCSYDKGATIYYDPCMLHYSDNQQLLADDESDLPYFISYNGNVTSDQARFNGLVAELVNATAEHAAYNSTRRFATGESRAGFEPKVYSLAQCTPDLTAARCRTCLEAIISQSLDGFQNLVGGRALWINCTYRYETAPFFDGPAMVQIAPPPSSGAPAPAPTVAPSMQPTSGTPAAVAGGGGRKYSRLPSVVVAAVLAAVTALNLAACLCFWRRRRRTAEEKQTYPMYSTVAEDTDMVDSMMMDASILRAATGDFDESNKLGEGGFGAVYKGVLPDGGEVAVKRLSQGSSRGVEELKNELALVAKLRHKNVVTLVGICLEQQERLLVYEFVANRSLNLIIFDAEKRERLDWRHRHQIINGIARGLQYLHEDSQLKVVHRDLNPSNILLDANMDPKISGFGLARIVGRDQQTQAVVSQGVVGTYGYMAPEYALRGNYSVKSDAFSFGVTVLEIISGRKNSAIYNGGKPDDLLDTVWQHWEAGTVVETVDPCMDGGFPEGDVLRCIHVALLCVQGDPAARPAMSSVVMMLGGDTITLQAPSKPMIFEYYQESPENE</sequence>
<evidence type="ECO:0000256" key="7">
    <source>
        <dbReference type="ARBA" id="ARBA00022741"/>
    </source>
</evidence>
<evidence type="ECO:0000256" key="16">
    <source>
        <dbReference type="PROSITE-ProRule" id="PRU10141"/>
    </source>
</evidence>
<keyword evidence="12 18" id="KW-0472">Membrane</keyword>
<evidence type="ECO:0007829" key="25">
    <source>
        <dbReference type="PeptideAtlas" id="A0A1D6EXK5"/>
    </source>
</evidence>
<dbReference type="PROSITE" id="PS00107">
    <property type="entry name" value="PROTEIN_KINASE_ATP"/>
    <property type="match status" value="1"/>
</dbReference>
<keyword evidence="2" id="KW-0723">Serine/threonine-protein kinase</keyword>
<dbReference type="SMR" id="A0A1D6EXK5"/>
<keyword evidence="15" id="KW-0325">Glycoprotein</keyword>
<reference evidence="23" key="2">
    <citation type="submission" date="2019-07" db="EMBL/GenBank/DDBJ databases">
        <authorList>
            <person name="Seetharam A."/>
            <person name="Woodhouse M."/>
            <person name="Cannon E."/>
        </authorList>
    </citation>
    <scope>NUCLEOTIDE SEQUENCE [LARGE SCALE GENOMIC DNA]</scope>
    <source>
        <strain evidence="23">cv. B73</strain>
    </source>
</reference>
<dbReference type="PANTHER" id="PTHR47973">
    <property type="entry name" value="CYSTEINE-RICH RECEPTOR-LIKE PROTEIN KINASE 3"/>
    <property type="match status" value="1"/>
</dbReference>
<evidence type="ECO:0000259" key="21">
    <source>
        <dbReference type="PROSITE" id="PS51473"/>
    </source>
</evidence>
<dbReference type="RefSeq" id="XP_008670469.1">
    <property type="nucleotide sequence ID" value="XM_008672247.2"/>
</dbReference>
<evidence type="ECO:0000256" key="1">
    <source>
        <dbReference type="ARBA" id="ARBA00004167"/>
    </source>
</evidence>
<dbReference type="InterPro" id="IPR001245">
    <property type="entry name" value="Ser-Thr/Tyr_kinase_cat_dom"/>
</dbReference>
<dbReference type="GO" id="GO:0005524">
    <property type="term" value="F:ATP binding"/>
    <property type="evidence" value="ECO:0007669"/>
    <property type="project" value="UniProtKB-UniRule"/>
</dbReference>
<keyword evidence="7 16" id="KW-0547">Nucleotide-binding</keyword>
<dbReference type="PaxDb" id="4577-GRMZM2G140231_P01"/>
<dbReference type="InterPro" id="IPR000719">
    <property type="entry name" value="Prot_kinase_dom"/>
</dbReference>
<keyword evidence="4 18" id="KW-0812">Transmembrane</keyword>
<dbReference type="GeneID" id="103647731"/>
<feature type="transmembrane region" description="Helical" evidence="18">
    <location>
        <begin position="294"/>
        <end position="315"/>
    </location>
</feature>
<dbReference type="InterPro" id="IPR017441">
    <property type="entry name" value="Protein_kinase_ATP_BS"/>
</dbReference>
<dbReference type="Proteomes" id="UP000007305">
    <property type="component" value="Chromosome 2"/>
</dbReference>
<keyword evidence="5 19" id="KW-0732">Signal</keyword>
<keyword evidence="6" id="KW-0677">Repeat</keyword>
<keyword evidence="10 16" id="KW-0067">ATP-binding</keyword>
<keyword evidence="3" id="KW-0808">Transferase</keyword>
<dbReference type="FunFam" id="1.10.510.10:FF:000129">
    <property type="entry name" value="cysteine-rich receptor-like protein kinase 10"/>
    <property type="match status" value="1"/>
</dbReference>
<evidence type="ECO:0000256" key="8">
    <source>
        <dbReference type="ARBA" id="ARBA00022777"/>
    </source>
</evidence>
<evidence type="ECO:0000256" key="18">
    <source>
        <dbReference type="SAM" id="Phobius"/>
    </source>
</evidence>
<evidence type="ECO:0000256" key="4">
    <source>
        <dbReference type="ARBA" id="ARBA00022692"/>
    </source>
</evidence>
<feature type="signal peptide" evidence="19">
    <location>
        <begin position="1"/>
        <end position="24"/>
    </location>
</feature>
<dbReference type="FunFam" id="3.30.200.20:FF:000142">
    <property type="entry name" value="Cysteine-rich receptor-like protein kinase 10"/>
    <property type="match status" value="1"/>
</dbReference>